<dbReference type="Proteomes" id="UP001150238">
    <property type="component" value="Unassembled WGS sequence"/>
</dbReference>
<dbReference type="Gene3D" id="3.40.50.150">
    <property type="entry name" value="Vaccinia Virus protein VP39"/>
    <property type="match status" value="1"/>
</dbReference>
<dbReference type="HAMAP" id="MF_03152">
    <property type="entry name" value="TRM5"/>
    <property type="match status" value="1"/>
</dbReference>
<keyword evidence="8 10" id="KW-0539">Nucleus</keyword>
<evidence type="ECO:0000313" key="12">
    <source>
        <dbReference type="EMBL" id="KAJ4472602.1"/>
    </source>
</evidence>
<feature type="binding site" evidence="10">
    <location>
        <position position="243"/>
    </location>
    <ligand>
        <name>S-adenosyl-L-methionine</name>
        <dbReference type="ChEBI" id="CHEBI:59789"/>
    </ligand>
</feature>
<comment type="similarity">
    <text evidence="10">Belongs to the TRM5 / TYW2 family.</text>
</comment>
<dbReference type="PANTHER" id="PTHR23245">
    <property type="entry name" value="TRNA METHYLTRANSFERASE"/>
    <property type="match status" value="1"/>
</dbReference>
<dbReference type="EMBL" id="JANVFS010000027">
    <property type="protein sequence ID" value="KAJ4472602.1"/>
    <property type="molecule type" value="Genomic_DNA"/>
</dbReference>
<feature type="domain" description="SAM-dependent methyltransferase TRM5/TYW2-type" evidence="11">
    <location>
        <begin position="154"/>
        <end position="459"/>
    </location>
</feature>
<evidence type="ECO:0000256" key="3">
    <source>
        <dbReference type="ARBA" id="ARBA00022603"/>
    </source>
</evidence>
<name>A0A9W9DJY4_9AGAR</name>
<evidence type="ECO:0000256" key="2">
    <source>
        <dbReference type="ARBA" id="ARBA00022490"/>
    </source>
</evidence>
<comment type="subunit">
    <text evidence="10">Monomer.</text>
</comment>
<dbReference type="Pfam" id="PF02475">
    <property type="entry name" value="TRM5-TYW2_MTfase"/>
    <property type="match status" value="1"/>
</dbReference>
<evidence type="ECO:0000259" key="11">
    <source>
        <dbReference type="PROSITE" id="PS51684"/>
    </source>
</evidence>
<sequence>MLRIPPLVRRIRSGMSRELYSRSHLDTTPPKYNGPLHPLDKAVFQKSIPVLAARVPASQIALILHSEVTRKYLIGLPKVRPVVSDPSAPEGDRLVLLGVSDQAQLSQGSLELLESKGNGFTEYNLVLDYDYWTASELLQAILPEELREGAPVGFAATGHIAHVNLNNDYLSYKKTIGQLFLDKNKTIRTVVNKLDNIDTQFRFFQMEVIAGEPDFIVEHHESDCRFTFDFSRVYWNSRLHTEHDRIVQSVHPGEVLVDVFAGVGPFAIPAGKKGCAVMANDLNPASYMYLCQNIKDNEVSEEVRAFCEDGRDFIRNVFARVYDTPFPAYTGPKLSKTALRKLQKQATCDKPSSDSTPSEANLPRNKIDHFVMNLPDTAIMFLDAFRGVLSTKALQEAYSTMPTIHCHCFTRELEPEQAEIDIKQRVEEKLGGSIDAEIRKVRSVAPGKEMYCISFRLPFEVACNGQD</sequence>
<dbReference type="Pfam" id="PF25133">
    <property type="entry name" value="TYW2_N_2"/>
    <property type="match status" value="1"/>
</dbReference>
<dbReference type="InterPro" id="IPR025792">
    <property type="entry name" value="tRNA_Gua_MeTrfase_euk"/>
</dbReference>
<dbReference type="EC" id="2.1.1.228" evidence="10"/>
<feature type="binding site" evidence="10">
    <location>
        <begin position="281"/>
        <end position="282"/>
    </location>
    <ligand>
        <name>S-adenosyl-L-methionine</name>
        <dbReference type="ChEBI" id="CHEBI:59789"/>
    </ligand>
</feature>
<reference evidence="12" key="1">
    <citation type="submission" date="2022-08" db="EMBL/GenBank/DDBJ databases">
        <authorList>
            <consortium name="DOE Joint Genome Institute"/>
            <person name="Min B."/>
            <person name="Riley R."/>
            <person name="Sierra-Patev S."/>
            <person name="Naranjo-Ortiz M."/>
            <person name="Looney B."/>
            <person name="Konkel Z."/>
            <person name="Slot J.C."/>
            <person name="Sakamoto Y."/>
            <person name="Steenwyk J.L."/>
            <person name="Rokas A."/>
            <person name="Carro J."/>
            <person name="Camarero S."/>
            <person name="Ferreira P."/>
            <person name="Molpeceres G."/>
            <person name="Ruiz-Duenas F.J."/>
            <person name="Serrano A."/>
            <person name="Henrissat B."/>
            <person name="Drula E."/>
            <person name="Hughes K.W."/>
            <person name="Mata J.L."/>
            <person name="Ishikawa N.K."/>
            <person name="Vargas-Isla R."/>
            <person name="Ushijima S."/>
            <person name="Smith C.A."/>
            <person name="Ahrendt S."/>
            <person name="Andreopoulos W."/>
            <person name="He G."/>
            <person name="Labutti K."/>
            <person name="Lipzen A."/>
            <person name="Ng V."/>
            <person name="Sandor L."/>
            <person name="Barry K."/>
            <person name="Martinez A.T."/>
            <person name="Xiao Y."/>
            <person name="Gibbons J.G."/>
            <person name="Terashima K."/>
            <person name="Hibbett D.S."/>
            <person name="Grigoriev I.V."/>
        </authorList>
    </citation>
    <scope>NUCLEOTIDE SEQUENCE</scope>
    <source>
        <strain evidence="12">Sp2 HRB7682 ss15</strain>
    </source>
</reference>
<keyword evidence="7 10" id="KW-0496">Mitochondrion</keyword>
<evidence type="ECO:0000256" key="1">
    <source>
        <dbReference type="ARBA" id="ARBA00009775"/>
    </source>
</evidence>
<dbReference type="SUPFAM" id="SSF53335">
    <property type="entry name" value="S-adenosyl-L-methionine-dependent methyltransferases"/>
    <property type="match status" value="1"/>
</dbReference>
<evidence type="ECO:0000256" key="4">
    <source>
        <dbReference type="ARBA" id="ARBA00022679"/>
    </source>
</evidence>
<evidence type="ECO:0000256" key="7">
    <source>
        <dbReference type="ARBA" id="ARBA00023128"/>
    </source>
</evidence>
<dbReference type="PANTHER" id="PTHR23245:SF36">
    <property type="entry name" value="TRNA (GUANINE(37)-N1)-METHYLTRANSFERASE"/>
    <property type="match status" value="1"/>
</dbReference>
<dbReference type="InterPro" id="IPR030382">
    <property type="entry name" value="MeTrfase_TRM5/TYW2"/>
</dbReference>
<keyword evidence="5 10" id="KW-0949">S-adenosyl-L-methionine</keyword>
<accession>A0A9W9DJY4</accession>
<evidence type="ECO:0000256" key="9">
    <source>
        <dbReference type="ARBA" id="ARBA00047783"/>
    </source>
</evidence>
<dbReference type="AlphaFoldDB" id="A0A9W9DJY4"/>
<dbReference type="PROSITE" id="PS51684">
    <property type="entry name" value="SAM_MT_TRM5_TYW2"/>
    <property type="match status" value="1"/>
</dbReference>
<keyword evidence="4 10" id="KW-0808">Transferase</keyword>
<feature type="binding site" evidence="10">
    <location>
        <position position="373"/>
    </location>
    <ligand>
        <name>S-adenosyl-L-methionine</name>
        <dbReference type="ChEBI" id="CHEBI:59789"/>
    </ligand>
</feature>
<dbReference type="GO" id="GO:0070901">
    <property type="term" value="P:mitochondrial tRNA methylation"/>
    <property type="evidence" value="ECO:0007669"/>
    <property type="project" value="UniProtKB-ARBA"/>
</dbReference>
<evidence type="ECO:0000256" key="8">
    <source>
        <dbReference type="ARBA" id="ARBA00023242"/>
    </source>
</evidence>
<feature type="binding site" evidence="10">
    <location>
        <begin position="309"/>
        <end position="310"/>
    </location>
    <ligand>
        <name>S-adenosyl-L-methionine</name>
        <dbReference type="ChEBI" id="CHEBI:59789"/>
    </ligand>
</feature>
<dbReference type="InterPro" id="IPR029063">
    <property type="entry name" value="SAM-dependent_MTases_sf"/>
</dbReference>
<dbReference type="FunFam" id="3.30.300.110:FF:000001">
    <property type="entry name" value="tRNA (guanine(37)-N1)-methyltransferase"/>
    <property type="match status" value="1"/>
</dbReference>
<organism evidence="12 13">
    <name type="scientific">Lentinula lateritia</name>
    <dbReference type="NCBI Taxonomy" id="40482"/>
    <lineage>
        <taxon>Eukaryota</taxon>
        <taxon>Fungi</taxon>
        <taxon>Dikarya</taxon>
        <taxon>Basidiomycota</taxon>
        <taxon>Agaricomycotina</taxon>
        <taxon>Agaricomycetes</taxon>
        <taxon>Agaricomycetidae</taxon>
        <taxon>Agaricales</taxon>
        <taxon>Marasmiineae</taxon>
        <taxon>Omphalotaceae</taxon>
        <taxon>Lentinula</taxon>
    </lineage>
</organism>
<keyword evidence="2 10" id="KW-0963">Cytoplasm</keyword>
<gene>
    <name evidence="10" type="primary">TRM5</name>
    <name evidence="12" type="ORF">C8J55DRAFT_520521</name>
</gene>
<keyword evidence="6 10" id="KW-0819">tRNA processing</keyword>
<dbReference type="GO" id="GO:0002939">
    <property type="term" value="P:tRNA N1-guanine methylation"/>
    <property type="evidence" value="ECO:0007669"/>
    <property type="project" value="TreeGrafter"/>
</dbReference>
<proteinExistence type="inferred from homology"/>
<evidence type="ECO:0000313" key="13">
    <source>
        <dbReference type="Proteomes" id="UP001150238"/>
    </source>
</evidence>
<comment type="similarity">
    <text evidence="1">Belongs to the class I-like SAM-binding methyltransferase superfamily. TRM5/TYW2 family.</text>
</comment>
<comment type="catalytic activity">
    <reaction evidence="9 10">
        <text>guanosine(37) in tRNA + S-adenosyl-L-methionine = N(1)-methylguanosine(37) in tRNA + S-adenosyl-L-homocysteine + H(+)</text>
        <dbReference type="Rhea" id="RHEA:36899"/>
        <dbReference type="Rhea" id="RHEA-COMP:10145"/>
        <dbReference type="Rhea" id="RHEA-COMP:10147"/>
        <dbReference type="ChEBI" id="CHEBI:15378"/>
        <dbReference type="ChEBI" id="CHEBI:57856"/>
        <dbReference type="ChEBI" id="CHEBI:59789"/>
        <dbReference type="ChEBI" id="CHEBI:73542"/>
        <dbReference type="ChEBI" id="CHEBI:74269"/>
        <dbReference type="EC" id="2.1.1.228"/>
    </reaction>
</comment>
<comment type="subcellular location">
    <subcellularLocation>
        <location evidence="10">Mitochondrion matrix</location>
    </subcellularLocation>
    <subcellularLocation>
        <location evidence="10">Nucleus</location>
    </subcellularLocation>
    <subcellularLocation>
        <location evidence="10">Cytoplasm</location>
    </subcellularLocation>
    <text evidence="10">Predominantly in the mitochondria and in the nucleus.</text>
</comment>
<comment type="caution">
    <text evidence="12">The sequence shown here is derived from an EMBL/GenBank/DDBJ whole genome shotgun (WGS) entry which is preliminary data.</text>
</comment>
<dbReference type="InterPro" id="IPR056743">
    <property type="entry name" value="TRM5-TYW2-like_MTfase"/>
</dbReference>
<dbReference type="GO" id="GO:0005759">
    <property type="term" value="C:mitochondrial matrix"/>
    <property type="evidence" value="ECO:0007669"/>
    <property type="project" value="UniProtKB-SubCell"/>
</dbReference>
<dbReference type="GO" id="GO:0005634">
    <property type="term" value="C:nucleus"/>
    <property type="evidence" value="ECO:0007669"/>
    <property type="project" value="UniProtKB-SubCell"/>
</dbReference>
<dbReference type="Gene3D" id="3.30.300.110">
    <property type="entry name" value="Met-10+ protein-like domains"/>
    <property type="match status" value="1"/>
</dbReference>
<dbReference type="GO" id="GO:0052906">
    <property type="term" value="F:tRNA (guanine(37)-N1)-methyltransferase activity"/>
    <property type="evidence" value="ECO:0007669"/>
    <property type="project" value="UniProtKB-UniRule"/>
</dbReference>
<keyword evidence="3 10" id="KW-0489">Methyltransferase</keyword>
<dbReference type="InterPro" id="IPR056744">
    <property type="entry name" value="TRM5/TYW2-like_N"/>
</dbReference>
<protein>
    <recommendedName>
        <fullName evidence="10">tRNA (guanine(37)-N1)-methyltransferase</fullName>
        <ecNumber evidence="10">2.1.1.228</ecNumber>
    </recommendedName>
    <alternativeName>
        <fullName evidence="10">M1G-methyltransferase</fullName>
    </alternativeName>
    <alternativeName>
        <fullName evidence="10">tRNA [GM37] methyltransferase</fullName>
    </alternativeName>
    <alternativeName>
        <fullName evidence="10">tRNA methyltransferase 5</fullName>
    </alternativeName>
</protein>
<evidence type="ECO:0000256" key="10">
    <source>
        <dbReference type="HAMAP-Rule" id="MF_03152"/>
    </source>
</evidence>
<comment type="function">
    <text evidence="10">Specifically methylates the N1 position of guanosine-37 in various cytoplasmic and mitochondrial tRNAs. Methylation is not dependent on the nature of the nucleoside 5' of the target nucleoside. This is the first step in the biosynthesis of wybutosine (yW), a modified base adjacent to the anticodon of tRNAs and required for accurate decoding.</text>
</comment>
<evidence type="ECO:0000256" key="5">
    <source>
        <dbReference type="ARBA" id="ARBA00022691"/>
    </source>
</evidence>
<evidence type="ECO:0000256" key="6">
    <source>
        <dbReference type="ARBA" id="ARBA00022694"/>
    </source>
</evidence>
<reference evidence="12" key="2">
    <citation type="journal article" date="2023" name="Proc. Natl. Acad. Sci. U.S.A.">
        <title>A global phylogenomic analysis of the shiitake genus Lentinula.</title>
        <authorList>
            <person name="Sierra-Patev S."/>
            <person name="Min B."/>
            <person name="Naranjo-Ortiz M."/>
            <person name="Looney B."/>
            <person name="Konkel Z."/>
            <person name="Slot J.C."/>
            <person name="Sakamoto Y."/>
            <person name="Steenwyk J.L."/>
            <person name="Rokas A."/>
            <person name="Carro J."/>
            <person name="Camarero S."/>
            <person name="Ferreira P."/>
            <person name="Molpeceres G."/>
            <person name="Ruiz-Duenas F.J."/>
            <person name="Serrano A."/>
            <person name="Henrissat B."/>
            <person name="Drula E."/>
            <person name="Hughes K.W."/>
            <person name="Mata J.L."/>
            <person name="Ishikawa N.K."/>
            <person name="Vargas-Isla R."/>
            <person name="Ushijima S."/>
            <person name="Smith C.A."/>
            <person name="Donoghue J."/>
            <person name="Ahrendt S."/>
            <person name="Andreopoulos W."/>
            <person name="He G."/>
            <person name="LaButti K."/>
            <person name="Lipzen A."/>
            <person name="Ng V."/>
            <person name="Riley R."/>
            <person name="Sandor L."/>
            <person name="Barry K."/>
            <person name="Martinez A.T."/>
            <person name="Xiao Y."/>
            <person name="Gibbons J.G."/>
            <person name="Terashima K."/>
            <person name="Grigoriev I.V."/>
            <person name="Hibbett D."/>
        </authorList>
    </citation>
    <scope>NUCLEOTIDE SEQUENCE</scope>
    <source>
        <strain evidence="12">Sp2 HRB7682 ss15</strain>
    </source>
</reference>